<feature type="region of interest" description="Disordered" evidence="1">
    <location>
        <begin position="143"/>
        <end position="178"/>
    </location>
</feature>
<feature type="region of interest" description="Disordered" evidence="1">
    <location>
        <begin position="272"/>
        <end position="291"/>
    </location>
</feature>
<reference evidence="2 3" key="1">
    <citation type="submission" date="2019-12" db="EMBL/GenBank/DDBJ databases">
        <authorList>
            <person name="Scholz U."/>
            <person name="Mascher M."/>
            <person name="Fiebig A."/>
        </authorList>
    </citation>
    <scope>NUCLEOTIDE SEQUENCE</scope>
</reference>
<proteinExistence type="predicted"/>
<gene>
    <name evidence="2" type="ORF">SI7747_11014532</name>
</gene>
<accession>A0A7I8JD95</accession>
<keyword evidence="3" id="KW-1185">Reference proteome</keyword>
<feature type="region of interest" description="Disordered" evidence="1">
    <location>
        <begin position="99"/>
        <end position="119"/>
    </location>
</feature>
<feature type="region of interest" description="Disordered" evidence="1">
    <location>
        <begin position="384"/>
        <end position="458"/>
    </location>
</feature>
<evidence type="ECO:0000256" key="1">
    <source>
        <dbReference type="SAM" id="MobiDB-lite"/>
    </source>
</evidence>
<evidence type="ECO:0000313" key="3">
    <source>
        <dbReference type="Proteomes" id="UP001189122"/>
    </source>
</evidence>
<name>A0A7I8JD95_SPIIN</name>
<feature type="region of interest" description="Disordered" evidence="1">
    <location>
        <begin position="210"/>
        <end position="233"/>
    </location>
</feature>
<organism evidence="2">
    <name type="scientific">Spirodela intermedia</name>
    <name type="common">Intermediate duckweed</name>
    <dbReference type="NCBI Taxonomy" id="51605"/>
    <lineage>
        <taxon>Eukaryota</taxon>
        <taxon>Viridiplantae</taxon>
        <taxon>Streptophyta</taxon>
        <taxon>Embryophyta</taxon>
        <taxon>Tracheophyta</taxon>
        <taxon>Spermatophyta</taxon>
        <taxon>Magnoliopsida</taxon>
        <taxon>Liliopsida</taxon>
        <taxon>Araceae</taxon>
        <taxon>Lemnoideae</taxon>
        <taxon>Spirodela</taxon>
    </lineage>
</organism>
<dbReference type="EMBL" id="LR743598">
    <property type="protein sequence ID" value="CAA2628891.1"/>
    <property type="molecule type" value="Genomic_DNA"/>
</dbReference>
<feature type="compositionally biased region" description="Low complexity" evidence="1">
    <location>
        <begin position="390"/>
        <end position="409"/>
    </location>
</feature>
<feature type="compositionally biased region" description="Low complexity" evidence="1">
    <location>
        <begin position="143"/>
        <end position="154"/>
    </location>
</feature>
<protein>
    <submittedName>
        <fullName evidence="2">Uncharacterized protein</fullName>
    </submittedName>
</protein>
<dbReference type="AlphaFoldDB" id="A0A7I8JD95"/>
<sequence>MGGKGLVLVAAAGLDDDGGTGDGMQCSRHPLYGRANPGGICALCLQEKLGRLVSGGPAAKQQAYHIGAGGDEYSSHSPSSPPSSIRPTVVEAASAGYGWGDDPLPLQPQAKKKEDSAAAGSGLNRAAVSSSSSSSLSAVSTTITSSGSASSSSSNPIFKRSKSVAGNPIGADPDGNRVAGRAIHEDREMLDSPRKKSFWSFLHLHLSSHHHRSSSRQGNVTAPAAKQRCSGSGGAAATCTRDIKLLPQPPPQLLVDAGREAALAAAVNRGWGAEERDDSPGSGGQASISSFSQKVARSRSVGCGSRSFSGEFLERISSGFGDCALRRVESQRESKAAGGGGKIAIRQGVLGEAREELSRQRVRCGGIFGASPRPLLLSGSPRTIRVAGGRSPAARSLPPSPPCSRASTQPSPPLTAPPPVAAPPSKVSLSLPSMVVDVPRRPRPTAGGGAAALLAVRG</sequence>
<dbReference type="EMBL" id="CACRZD030000011">
    <property type="protein sequence ID" value="CAA6668138.1"/>
    <property type="molecule type" value="Genomic_DNA"/>
</dbReference>
<dbReference type="PANTHER" id="PTHR34460:SF2">
    <property type="entry name" value="OS04G0405500 PROTEIN"/>
    <property type="match status" value="1"/>
</dbReference>
<dbReference type="Proteomes" id="UP001189122">
    <property type="component" value="Unassembled WGS sequence"/>
</dbReference>
<feature type="compositionally biased region" description="Pro residues" evidence="1">
    <location>
        <begin position="410"/>
        <end position="422"/>
    </location>
</feature>
<evidence type="ECO:0000313" key="2">
    <source>
        <dbReference type="EMBL" id="CAA2628891.1"/>
    </source>
</evidence>
<dbReference type="PANTHER" id="PTHR34460">
    <property type="entry name" value="VITELLOGENIN-LIKE PROTEIN"/>
    <property type="match status" value="1"/>
</dbReference>